<dbReference type="PANTHER" id="PTHR46696:SF1">
    <property type="entry name" value="CYTOCHROME P450 YJIB-RELATED"/>
    <property type="match status" value="1"/>
</dbReference>
<evidence type="ECO:0000256" key="3">
    <source>
        <dbReference type="ARBA" id="ARBA00022723"/>
    </source>
</evidence>
<evidence type="ECO:0000313" key="8">
    <source>
        <dbReference type="EMBL" id="GCF07138.1"/>
    </source>
</evidence>
<dbReference type="PRINTS" id="PR00359">
    <property type="entry name" value="BP450"/>
</dbReference>
<dbReference type="Proteomes" id="UP000322530">
    <property type="component" value="Unassembled WGS sequence"/>
</dbReference>
<dbReference type="GO" id="GO:0020037">
    <property type="term" value="F:heme binding"/>
    <property type="evidence" value="ECO:0007669"/>
    <property type="project" value="InterPro"/>
</dbReference>
<dbReference type="AlphaFoldDB" id="A0A5A5T6Y2"/>
<dbReference type="InterPro" id="IPR002397">
    <property type="entry name" value="Cyt_P450_B"/>
</dbReference>
<comment type="caution">
    <text evidence="8">The sequence shown here is derived from an EMBL/GenBank/DDBJ whole genome shotgun (WGS) entry which is preliminary data.</text>
</comment>
<keyword evidence="5 7" id="KW-0408">Iron</keyword>
<proteinExistence type="inferred from homology"/>
<accession>A0A5A5T6Y2</accession>
<keyword evidence="6 7" id="KW-0503">Monooxygenase</keyword>
<dbReference type="FunFam" id="1.10.630.10:FF:000018">
    <property type="entry name" value="Cytochrome P450 monooxygenase"/>
    <property type="match status" value="1"/>
</dbReference>
<dbReference type="SUPFAM" id="SSF48264">
    <property type="entry name" value="Cytochrome P450"/>
    <property type="match status" value="1"/>
</dbReference>
<protein>
    <submittedName>
        <fullName evidence="8">Putative cytochrome P450 YjiB</fullName>
    </submittedName>
</protein>
<evidence type="ECO:0000313" key="9">
    <source>
        <dbReference type="Proteomes" id="UP000322530"/>
    </source>
</evidence>
<evidence type="ECO:0000256" key="5">
    <source>
        <dbReference type="ARBA" id="ARBA00023004"/>
    </source>
</evidence>
<dbReference type="InterPro" id="IPR017972">
    <property type="entry name" value="Cyt_P450_CS"/>
</dbReference>
<dbReference type="PROSITE" id="PS00086">
    <property type="entry name" value="CYTOCHROME_P450"/>
    <property type="match status" value="1"/>
</dbReference>
<dbReference type="InterPro" id="IPR001128">
    <property type="entry name" value="Cyt_P450"/>
</dbReference>
<dbReference type="GO" id="GO:0005506">
    <property type="term" value="F:iron ion binding"/>
    <property type="evidence" value="ECO:0007669"/>
    <property type="project" value="InterPro"/>
</dbReference>
<dbReference type="GO" id="GO:0004497">
    <property type="term" value="F:monooxygenase activity"/>
    <property type="evidence" value="ECO:0007669"/>
    <property type="project" value="UniProtKB-KW"/>
</dbReference>
<keyword evidence="3 7" id="KW-0479">Metal-binding</keyword>
<dbReference type="Gene3D" id="1.10.630.10">
    <property type="entry name" value="Cytochrome P450"/>
    <property type="match status" value="1"/>
</dbReference>
<dbReference type="EMBL" id="BIXY01000006">
    <property type="protein sequence ID" value="GCF07138.1"/>
    <property type="molecule type" value="Genomic_DNA"/>
</dbReference>
<keyword evidence="4 7" id="KW-0560">Oxidoreductase</keyword>
<evidence type="ECO:0000256" key="4">
    <source>
        <dbReference type="ARBA" id="ARBA00023002"/>
    </source>
</evidence>
<dbReference type="RefSeq" id="WP_172631834.1">
    <property type="nucleotide sequence ID" value="NZ_BIXY01000006.1"/>
</dbReference>
<name>A0A5A5T6Y2_9CHLR</name>
<dbReference type="Pfam" id="PF00067">
    <property type="entry name" value="p450"/>
    <property type="match status" value="1"/>
</dbReference>
<keyword evidence="2 7" id="KW-0349">Heme</keyword>
<evidence type="ECO:0000256" key="6">
    <source>
        <dbReference type="ARBA" id="ARBA00023033"/>
    </source>
</evidence>
<comment type="similarity">
    <text evidence="1 7">Belongs to the cytochrome P450 family.</text>
</comment>
<evidence type="ECO:0000256" key="1">
    <source>
        <dbReference type="ARBA" id="ARBA00010617"/>
    </source>
</evidence>
<organism evidence="8 9">
    <name type="scientific">Dictyobacter arantiisoli</name>
    <dbReference type="NCBI Taxonomy" id="2014874"/>
    <lineage>
        <taxon>Bacteria</taxon>
        <taxon>Bacillati</taxon>
        <taxon>Chloroflexota</taxon>
        <taxon>Ktedonobacteria</taxon>
        <taxon>Ktedonobacterales</taxon>
        <taxon>Dictyobacteraceae</taxon>
        <taxon>Dictyobacter</taxon>
    </lineage>
</organism>
<keyword evidence="9" id="KW-1185">Reference proteome</keyword>
<dbReference type="GO" id="GO:0016705">
    <property type="term" value="F:oxidoreductase activity, acting on paired donors, with incorporation or reduction of molecular oxygen"/>
    <property type="evidence" value="ECO:0007669"/>
    <property type="project" value="InterPro"/>
</dbReference>
<evidence type="ECO:0000256" key="2">
    <source>
        <dbReference type="ARBA" id="ARBA00022617"/>
    </source>
</evidence>
<gene>
    <name evidence="8" type="primary">yjiB_3</name>
    <name evidence="8" type="ORF">KDI_07020</name>
</gene>
<dbReference type="PANTHER" id="PTHR46696">
    <property type="entry name" value="P450, PUTATIVE (EUROFUNG)-RELATED"/>
    <property type="match status" value="1"/>
</dbReference>
<sequence>MISLDALYTTDDVQKLYQWFDQMRVDQPIWLDERSKCWHIFRYDDVRVVLNDYSRFSADIRSRTPIRSISSKRSSDFTIGLLLSIDPPQHELLRNLVTSAFSPQSIAQLSGRIKEIVQELLDNVRSSGKMDVIDDFAYALPVRVISEMLGMPTNEWYKCKHWTDELLAMQVSDAQMFSGEEPEAFRRGRQSAEEMADYFEEMIEDRRLHPRQDVISELATAEIEGRHLNNDELISFCFQLYLAGYLTTTSILGHMVACLDANPEAMQYLKEQPDKVPLAMEEVLRFSFPAWRMMRVTTSEVTLSGVTIPEGAVVMAWIASANRDPEQFTTPEKFEVSRKPNRHLSFGYGIHHCIGAPLSRLETSIALRMVLEQLPNLRRADHEPLELLDGRRIVYGLKHLPVTFTPS</sequence>
<evidence type="ECO:0000256" key="7">
    <source>
        <dbReference type="RuleBase" id="RU000461"/>
    </source>
</evidence>
<dbReference type="CDD" id="cd11032">
    <property type="entry name" value="P450_EryK-like"/>
    <property type="match status" value="1"/>
</dbReference>
<dbReference type="InterPro" id="IPR036396">
    <property type="entry name" value="Cyt_P450_sf"/>
</dbReference>
<reference evidence="8 9" key="1">
    <citation type="submission" date="2019-01" db="EMBL/GenBank/DDBJ databases">
        <title>Draft genome sequence of Dictyobacter sp. Uno17.</title>
        <authorList>
            <person name="Wang C.M."/>
            <person name="Zheng Y."/>
            <person name="Sakai Y."/>
            <person name="Abe K."/>
            <person name="Yokota A."/>
            <person name="Yabe S."/>
        </authorList>
    </citation>
    <scope>NUCLEOTIDE SEQUENCE [LARGE SCALE GENOMIC DNA]</scope>
    <source>
        <strain evidence="8 9">Uno17</strain>
    </source>
</reference>